<dbReference type="Proteomes" id="UP000647980">
    <property type="component" value="Unassembled WGS sequence"/>
</dbReference>
<feature type="transmembrane region" description="Helical" evidence="1">
    <location>
        <begin position="375"/>
        <end position="393"/>
    </location>
</feature>
<feature type="transmembrane region" description="Helical" evidence="1">
    <location>
        <begin position="450"/>
        <end position="470"/>
    </location>
</feature>
<proteinExistence type="predicted"/>
<evidence type="ECO:0000313" key="3">
    <source>
        <dbReference type="EMBL" id="MBF0754484.1"/>
    </source>
</evidence>
<keyword evidence="1" id="KW-0812">Transmembrane</keyword>
<organism evidence="3 4">
    <name type="scientific">Jeotgalicoccus nanhaiensis</name>
    <dbReference type="NCBI Taxonomy" id="568603"/>
    <lineage>
        <taxon>Bacteria</taxon>
        <taxon>Bacillati</taxon>
        <taxon>Bacillota</taxon>
        <taxon>Bacilli</taxon>
        <taxon>Bacillales</taxon>
        <taxon>Staphylococcaceae</taxon>
        <taxon>Jeotgalicoccus</taxon>
    </lineage>
</organism>
<protein>
    <submittedName>
        <fullName evidence="3">TRAP transporter permease</fullName>
    </submittedName>
</protein>
<feature type="transmembrane region" description="Helical" evidence="1">
    <location>
        <begin position="419"/>
        <end position="444"/>
    </location>
</feature>
<keyword evidence="1" id="KW-1133">Transmembrane helix</keyword>
<feature type="transmembrane region" description="Helical" evidence="1">
    <location>
        <begin position="620"/>
        <end position="637"/>
    </location>
</feature>
<dbReference type="InterPro" id="IPR011853">
    <property type="entry name" value="TRAP_DctM-Dct_fused"/>
</dbReference>
<feature type="domain" description="TRAP C4-dicarboxylate transport system permease DctM subunit" evidence="2">
    <location>
        <begin position="126"/>
        <end position="552"/>
    </location>
</feature>
<keyword evidence="4" id="KW-1185">Reference proteome</keyword>
<feature type="transmembrane region" description="Helical" evidence="1">
    <location>
        <begin position="114"/>
        <end position="133"/>
    </location>
</feature>
<feature type="transmembrane region" description="Helical" evidence="1">
    <location>
        <begin position="569"/>
        <end position="591"/>
    </location>
</feature>
<feature type="transmembrane region" description="Helical" evidence="1">
    <location>
        <begin position="504"/>
        <end position="526"/>
    </location>
</feature>
<dbReference type="EMBL" id="JADGLW010000007">
    <property type="protein sequence ID" value="MBF0754484.1"/>
    <property type="molecule type" value="Genomic_DNA"/>
</dbReference>
<dbReference type="PANTHER" id="PTHR43849:SF2">
    <property type="entry name" value="BLL3936 PROTEIN"/>
    <property type="match status" value="1"/>
</dbReference>
<feature type="transmembrane region" description="Helical" evidence="1">
    <location>
        <begin position="53"/>
        <end position="71"/>
    </location>
</feature>
<evidence type="ECO:0000259" key="2">
    <source>
        <dbReference type="Pfam" id="PF06808"/>
    </source>
</evidence>
<comment type="caution">
    <text evidence="3">The sequence shown here is derived from an EMBL/GenBank/DDBJ whole genome shotgun (WGS) entry which is preliminary data.</text>
</comment>
<reference evidence="3 4" key="1">
    <citation type="submission" date="2020-10" db="EMBL/GenBank/DDBJ databases">
        <title>Mouse Oral microbiota.</title>
        <authorList>
            <person name="Joseph S."/>
            <person name="Aduse-Opoku J."/>
        </authorList>
    </citation>
    <scope>NUCLEOTIDE SEQUENCE [LARGE SCALE GENOMIC DNA]</scope>
    <source>
        <strain evidence="3 4">19428wE5_W307</strain>
    </source>
</reference>
<feature type="transmembrane region" description="Helical" evidence="1">
    <location>
        <begin position="181"/>
        <end position="206"/>
    </location>
</feature>
<feature type="transmembrane region" description="Helical" evidence="1">
    <location>
        <begin position="598"/>
        <end position="614"/>
    </location>
</feature>
<gene>
    <name evidence="3" type="ORF">IR135_09450</name>
</gene>
<feature type="transmembrane region" description="Helical" evidence="1">
    <location>
        <begin position="304"/>
        <end position="326"/>
    </location>
</feature>
<feature type="transmembrane region" description="Helical" evidence="1">
    <location>
        <begin position="477"/>
        <end position="498"/>
    </location>
</feature>
<dbReference type="InterPro" id="IPR010656">
    <property type="entry name" value="DctM"/>
</dbReference>
<dbReference type="PANTHER" id="PTHR43849">
    <property type="entry name" value="BLL3936 PROTEIN"/>
    <property type="match status" value="1"/>
</dbReference>
<accession>A0ABR9XZR7</accession>
<keyword evidence="1" id="KW-0472">Membrane</keyword>
<dbReference type="NCBIfam" id="TIGR02123">
    <property type="entry name" value="TRAP_fused"/>
    <property type="match status" value="1"/>
</dbReference>
<feature type="transmembrane region" description="Helical" evidence="1">
    <location>
        <begin position="347"/>
        <end position="369"/>
    </location>
</feature>
<evidence type="ECO:0000313" key="4">
    <source>
        <dbReference type="Proteomes" id="UP000647980"/>
    </source>
</evidence>
<evidence type="ECO:0000256" key="1">
    <source>
        <dbReference type="SAM" id="Phobius"/>
    </source>
</evidence>
<feature type="transmembrane region" description="Helical" evidence="1">
    <location>
        <begin position="538"/>
        <end position="557"/>
    </location>
</feature>
<dbReference type="Pfam" id="PF06808">
    <property type="entry name" value="DctM"/>
    <property type="match status" value="1"/>
</dbReference>
<feature type="transmembrane region" description="Helical" evidence="1">
    <location>
        <begin position="83"/>
        <end position="102"/>
    </location>
</feature>
<name>A0ABR9XZR7_9STAP</name>
<dbReference type="RefSeq" id="WP_135098894.1">
    <property type="nucleotide sequence ID" value="NZ_JADGLW010000007.1"/>
</dbReference>
<feature type="transmembrane region" description="Helical" evidence="1">
    <location>
        <begin position="27"/>
        <end position="47"/>
    </location>
</feature>
<feature type="transmembrane region" description="Helical" evidence="1">
    <location>
        <begin position="272"/>
        <end position="298"/>
    </location>
</feature>
<sequence>MSKIQEAVTEEISPEEYRERRLQGWPAKAAAIIGIILALFVLITSSYLNIQEFYRNTIFLILIVVLGFFIYPMNKKKPGQKFSYLDLGLAVLGIISIGYITLNYTNLHVERMSQASTLDYIFAVVCIAVLFEITRRSIGWFIPILSVLAMIYAVYGAYFPIDFAHSGFSLERLLYRIYMTSNGIFGSTLSIASTYIVLFILFGAFLSASGASKLFNDLALAIAGQRRGGPAQVAVITSALTGTLNGSAVANVATTGAFTIPLMKSIGLKPRFAAGVEAAASTGGMIMPPIMGAAAFIMAGFLGVPYTVIVVAGIIPALLYYIALIFAVDTEAKKLGLKGLSKDNIPAVKAVLLERGALLIPILVVFAVLLTGRTAIMAGFAGIIAAIITSYLTRDKSNRITITKFFAALNDGARGSVQVAIACASVGIIIAVVSMSGVGSMLAYNVIDIAGGNLFLILLMVMATCIVLSFGLPSTALYIVVAVTAAPALVQAGITPLAAHFFVFYFGAMSNVTPPVALAAYTGAGIANSDPMKTSWTALRLALPGFIIPFIIAYDPILLLDTTEGPIDYFRLLIVIITALIGVYALAVGLGKFVKTRLNIVEQIAMIAVAFLLITTDTMMDVIGIILFVAVMIIHYARSRKKVETSDGAY</sequence>
<feature type="transmembrane region" description="Helical" evidence="1">
    <location>
        <begin position="140"/>
        <end position="161"/>
    </location>
</feature>